<name>A0A0U5GEV1_ASPCI</name>
<dbReference type="OrthoDB" id="4363590at2759"/>
<dbReference type="STRING" id="454130.A0A0U5GEV1"/>
<keyword evidence="2" id="KW-1185">Reference proteome</keyword>
<dbReference type="AlphaFoldDB" id="A0A0U5GEV1"/>
<dbReference type="EMBL" id="CDMC01000018">
    <property type="protein sequence ID" value="CEL10395.1"/>
    <property type="molecule type" value="Genomic_DNA"/>
</dbReference>
<organism evidence="1 2">
    <name type="scientific">Aspergillus calidoustus</name>
    <dbReference type="NCBI Taxonomy" id="454130"/>
    <lineage>
        <taxon>Eukaryota</taxon>
        <taxon>Fungi</taxon>
        <taxon>Dikarya</taxon>
        <taxon>Ascomycota</taxon>
        <taxon>Pezizomycotina</taxon>
        <taxon>Eurotiomycetes</taxon>
        <taxon>Eurotiomycetidae</taxon>
        <taxon>Eurotiales</taxon>
        <taxon>Aspergillaceae</taxon>
        <taxon>Aspergillus</taxon>
        <taxon>Aspergillus subgen. Nidulantes</taxon>
    </lineage>
</organism>
<proteinExistence type="predicted"/>
<evidence type="ECO:0000313" key="2">
    <source>
        <dbReference type="Proteomes" id="UP000054771"/>
    </source>
</evidence>
<dbReference type="Proteomes" id="UP000054771">
    <property type="component" value="Unassembled WGS sequence"/>
</dbReference>
<sequence>MSAFHDDNFSVTKGPSGTTLVLSADAHALLSSNVNVDTPKLAVYADTIALEPELTSPGKTIHLHCNSLVLGNSLSLNVAGRAGLETPDSTDPSAANGGAGGHIVLHVHNLPLYPGTDSFAFFEKEVKFNINGGPAGKYKTPVAPDGTLLDFAIGASDVPGQELVDHVKKVVDDMKAVVDKAVLVKAPDTSGQAMLNGMVGASGSLRIFYSNPMLRALSATKEIHASNDSLPRRLALLRTRCLPALDSEISKTTSQWASSSSKLSWLKPITDRWRADFLAIKEEVDRSFESHVLFVRIAELLRSHTLPLSISESVDKILAFFGNIQAMPDYSALTRDTRSVFEKLAEALNTWLDLGPSRTPKAMEVCLTYLKAEIKTVTETIVAVEGKCHQTTTPLGDQIDKAHSDFIALLQKCEEKLKGCCQPCDNVTVTRVSTGLDGSSDLNVDIALVHPDQCLMARRRADAAFFAGDYNSASTIYTTLLEKLSFLSRIRTNKKEAVEDAPAEKWPLYHAFESMEQEEGLCLWWLDTLESMRKETQALMGQMSIGMDMFNLGENWAPRLSFKYYFDYAQQQLGRLKTYEASYWRAFEQNQTQTEISSALRATMSVSIYQQRDAEERLNSSAAAFQRIERELVELKPKYHQAAEELRKNLEAVEKSLRDHDYVSAPRIVNTIGKVFAGVAMLFSGPVGWIGGGLMLGSTGSDIAGMVDDASSKIKDSFGVVVNREYIIRSLDTCDDNLKDLVDSLGYTTKADGTKLIDDDGAVKIVATERQLKNYLEQFKDKFPENKALKTSLDEFVRISQMQNNRIVAYNNAVMDCYHQILQRATFQKQISKASSDLIKTNRGLPSILGFYRKLRDQMRLSFLRTVKHSALALKFWGLQAAPRFNSITPPGMLSNVDELEAHIGVLLLEYEACLMIFGRLAQITWPSTSGSRGISYKLTENELKALKGGLDDPLSAEIMGRNMKWDITGADVSPASLPSKPRIFTTVVTGLQPPSTRVTTLAESPFAGCANVRITQVCFRVPNLRIGGENSRALDRLTVEIRHEGVESIVDPSDQVHKFEHWPVQMLSITNPEKNSVLVRQSMAPESEGLHLNEKVQAPIGPFAIWRIVIREKDQGGSLIWEDVKEAYLDFEGHAVPFQV</sequence>
<gene>
    <name evidence="1" type="ORF">ASPCAL13515</name>
</gene>
<evidence type="ECO:0000313" key="1">
    <source>
        <dbReference type="EMBL" id="CEL10395.1"/>
    </source>
</evidence>
<protein>
    <submittedName>
        <fullName evidence="1">Uncharacterized protein</fullName>
    </submittedName>
</protein>
<accession>A0A0U5GEV1</accession>
<reference evidence="2" key="1">
    <citation type="journal article" date="2016" name="Genome Announc.">
        <title>Draft genome sequences of fungus Aspergillus calidoustus.</title>
        <authorList>
            <person name="Horn F."/>
            <person name="Linde J."/>
            <person name="Mattern D.J."/>
            <person name="Walther G."/>
            <person name="Guthke R."/>
            <person name="Scherlach K."/>
            <person name="Martin K."/>
            <person name="Brakhage A.A."/>
            <person name="Petzke L."/>
            <person name="Valiante V."/>
        </authorList>
    </citation>
    <scope>NUCLEOTIDE SEQUENCE [LARGE SCALE GENOMIC DNA]</scope>
    <source>
        <strain evidence="2">SF006504</strain>
    </source>
</reference>